<keyword evidence="3" id="KW-1185">Reference proteome</keyword>
<dbReference type="EMBL" id="FNFU01000008">
    <property type="protein sequence ID" value="SDK60998.1"/>
    <property type="molecule type" value="Genomic_DNA"/>
</dbReference>
<protein>
    <submittedName>
        <fullName evidence="2">Uncharacterized protein</fullName>
    </submittedName>
</protein>
<feature type="compositionally biased region" description="Low complexity" evidence="1">
    <location>
        <begin position="10"/>
        <end position="25"/>
    </location>
</feature>
<name>A0A1G9DAQ6_9MICO</name>
<dbReference type="Proteomes" id="UP000198701">
    <property type="component" value="Unassembled WGS sequence"/>
</dbReference>
<evidence type="ECO:0000256" key="1">
    <source>
        <dbReference type="SAM" id="MobiDB-lite"/>
    </source>
</evidence>
<evidence type="ECO:0000313" key="2">
    <source>
        <dbReference type="EMBL" id="SDK60998.1"/>
    </source>
</evidence>
<dbReference type="AlphaFoldDB" id="A0A1G9DAQ6"/>
<evidence type="ECO:0000313" key="3">
    <source>
        <dbReference type="Proteomes" id="UP000198701"/>
    </source>
</evidence>
<feature type="region of interest" description="Disordered" evidence="1">
    <location>
        <begin position="1"/>
        <end position="25"/>
    </location>
</feature>
<dbReference type="STRING" id="386301.SAMN05216282_108143"/>
<feature type="non-terminal residue" evidence="2">
    <location>
        <position position="25"/>
    </location>
</feature>
<sequence length="25" mass="2320">MDTPTETPQATAGSAAADGADALAS</sequence>
<organism evidence="2 3">
    <name type="scientific">Cryobacterium psychrotolerans</name>
    <dbReference type="NCBI Taxonomy" id="386301"/>
    <lineage>
        <taxon>Bacteria</taxon>
        <taxon>Bacillati</taxon>
        <taxon>Actinomycetota</taxon>
        <taxon>Actinomycetes</taxon>
        <taxon>Micrococcales</taxon>
        <taxon>Microbacteriaceae</taxon>
        <taxon>Cryobacterium</taxon>
    </lineage>
</organism>
<gene>
    <name evidence="2" type="ORF">SAMN05216282_108143</name>
</gene>
<proteinExistence type="predicted"/>
<reference evidence="2 3" key="1">
    <citation type="submission" date="2016-10" db="EMBL/GenBank/DDBJ databases">
        <authorList>
            <person name="de Groot N.N."/>
        </authorList>
    </citation>
    <scope>NUCLEOTIDE SEQUENCE [LARGE SCALE GENOMIC DNA]</scope>
    <source>
        <strain evidence="2 3">CGMCC 1.5382</strain>
    </source>
</reference>
<accession>A0A1G9DAQ6</accession>